<evidence type="ECO:0000313" key="8">
    <source>
        <dbReference type="EMBL" id="MEV0711902.1"/>
    </source>
</evidence>
<gene>
    <name evidence="8" type="ORF">AB0I48_30525</name>
</gene>
<dbReference type="Gene3D" id="3.20.20.70">
    <property type="entry name" value="Aldolase class I"/>
    <property type="match status" value="1"/>
</dbReference>
<dbReference type="EMBL" id="JBFAKC010000018">
    <property type="protein sequence ID" value="MEV0711902.1"/>
    <property type="molecule type" value="Genomic_DNA"/>
</dbReference>
<evidence type="ECO:0000313" key="9">
    <source>
        <dbReference type="Proteomes" id="UP001551695"/>
    </source>
</evidence>
<dbReference type="PANTHER" id="PTHR11228:SF7">
    <property type="entry name" value="PQQA PEPTIDE CYCLASE"/>
    <property type="match status" value="1"/>
</dbReference>
<dbReference type="RefSeq" id="WP_355092004.1">
    <property type="nucleotide sequence ID" value="NZ_JBEXKW010000182.1"/>
</dbReference>
<evidence type="ECO:0000256" key="1">
    <source>
        <dbReference type="ARBA" id="ARBA00022691"/>
    </source>
</evidence>
<evidence type="ECO:0000259" key="7">
    <source>
        <dbReference type="Pfam" id="PF13186"/>
    </source>
</evidence>
<dbReference type="InterPro" id="IPR013785">
    <property type="entry name" value="Aldolase_TIM"/>
</dbReference>
<sequence length="312" mass="33596">MSAPLPVVGQRGHQPEAPHRVSWELTHDHEESEAVFPSTAVRELGTAECLGLVEEFDAMGVAYLDIVGGEPMVRTDFWRIVDAASARRIGVGFRTDGRRLTPEAARRIAGNGYVDVRIRLDGATEATNDPVGGAGAYRAAVRAMELLYSSGVYDFAVDVVLTERNRGQLDAMAAVADLFGARLRTSSARPPRRTGRPWYEPRPGAGQELDVRRRKREFGDAAADDHGQPPGRCGAGRNACLIDATGDVYACPVASHEALLAGNIVTANGFAALWRYSPLFEHLRGAENDALCVSCGGHHRHEDVLASVGRSA</sequence>
<feature type="domain" description="4Fe4S-binding SPASM" evidence="7">
    <location>
        <begin position="233"/>
        <end position="295"/>
    </location>
</feature>
<evidence type="ECO:0000256" key="3">
    <source>
        <dbReference type="ARBA" id="ARBA00023004"/>
    </source>
</evidence>
<keyword evidence="4" id="KW-0411">Iron-sulfur</keyword>
<comment type="caution">
    <text evidence="8">The sequence shown here is derived from an EMBL/GenBank/DDBJ whole genome shotgun (WGS) entry which is preliminary data.</text>
</comment>
<name>A0ABV3G2L1_9NOCA</name>
<dbReference type="Proteomes" id="UP001551695">
    <property type="component" value="Unassembled WGS sequence"/>
</dbReference>
<keyword evidence="3" id="KW-0408">Iron</keyword>
<accession>A0ABV3G2L1</accession>
<keyword evidence="1" id="KW-0949">S-adenosyl-L-methionine</keyword>
<protein>
    <submittedName>
        <fullName evidence="8">Radical SAM protein</fullName>
    </submittedName>
</protein>
<dbReference type="InterPro" id="IPR050377">
    <property type="entry name" value="Radical_SAM_PqqE_MftC-like"/>
</dbReference>
<feature type="region of interest" description="Disordered" evidence="5">
    <location>
        <begin position="186"/>
        <end position="210"/>
    </location>
</feature>
<keyword evidence="2" id="KW-0479">Metal-binding</keyword>
<dbReference type="Pfam" id="PF13186">
    <property type="entry name" value="SPASM"/>
    <property type="match status" value="1"/>
</dbReference>
<dbReference type="Pfam" id="PF04055">
    <property type="entry name" value="Radical_SAM"/>
    <property type="match status" value="1"/>
</dbReference>
<proteinExistence type="predicted"/>
<evidence type="ECO:0000256" key="4">
    <source>
        <dbReference type="ARBA" id="ARBA00023014"/>
    </source>
</evidence>
<evidence type="ECO:0000256" key="2">
    <source>
        <dbReference type="ARBA" id="ARBA00022723"/>
    </source>
</evidence>
<dbReference type="SUPFAM" id="SSF102114">
    <property type="entry name" value="Radical SAM enzymes"/>
    <property type="match status" value="1"/>
</dbReference>
<dbReference type="PANTHER" id="PTHR11228">
    <property type="entry name" value="RADICAL SAM DOMAIN PROTEIN"/>
    <property type="match status" value="1"/>
</dbReference>
<reference evidence="8 9" key="1">
    <citation type="submission" date="2024-06" db="EMBL/GenBank/DDBJ databases">
        <title>The Natural Products Discovery Center: Release of the First 8490 Sequenced Strains for Exploring Actinobacteria Biosynthetic Diversity.</title>
        <authorList>
            <person name="Kalkreuter E."/>
            <person name="Kautsar S.A."/>
            <person name="Yang D."/>
            <person name="Bader C.D."/>
            <person name="Teijaro C.N."/>
            <person name="Fluegel L."/>
            <person name="Davis C.M."/>
            <person name="Simpson J.R."/>
            <person name="Lauterbach L."/>
            <person name="Steele A.D."/>
            <person name="Gui C."/>
            <person name="Meng S."/>
            <person name="Li G."/>
            <person name="Viehrig K."/>
            <person name="Ye F."/>
            <person name="Su P."/>
            <person name="Kiefer A.F."/>
            <person name="Nichols A."/>
            <person name="Cepeda A.J."/>
            <person name="Yan W."/>
            <person name="Fan B."/>
            <person name="Jiang Y."/>
            <person name="Adhikari A."/>
            <person name="Zheng C.-J."/>
            <person name="Schuster L."/>
            <person name="Cowan T.M."/>
            <person name="Smanski M.J."/>
            <person name="Chevrette M.G."/>
            <person name="De Carvalho L.P.S."/>
            <person name="Shen B."/>
        </authorList>
    </citation>
    <scope>NUCLEOTIDE SEQUENCE [LARGE SCALE GENOMIC DNA]</scope>
    <source>
        <strain evidence="8 9">NPDC050403</strain>
    </source>
</reference>
<feature type="domain" description="Radical SAM core" evidence="6">
    <location>
        <begin position="41"/>
        <end position="154"/>
    </location>
</feature>
<keyword evidence="9" id="KW-1185">Reference proteome</keyword>
<dbReference type="InterPro" id="IPR058240">
    <property type="entry name" value="rSAM_sf"/>
</dbReference>
<evidence type="ECO:0000256" key="5">
    <source>
        <dbReference type="SAM" id="MobiDB-lite"/>
    </source>
</evidence>
<dbReference type="InterPro" id="IPR023885">
    <property type="entry name" value="4Fe4S-binding_SPASM_dom"/>
</dbReference>
<evidence type="ECO:0000259" key="6">
    <source>
        <dbReference type="Pfam" id="PF04055"/>
    </source>
</evidence>
<organism evidence="8 9">
    <name type="scientific">Nocardia aurea</name>
    <dbReference type="NCBI Taxonomy" id="2144174"/>
    <lineage>
        <taxon>Bacteria</taxon>
        <taxon>Bacillati</taxon>
        <taxon>Actinomycetota</taxon>
        <taxon>Actinomycetes</taxon>
        <taxon>Mycobacteriales</taxon>
        <taxon>Nocardiaceae</taxon>
        <taxon>Nocardia</taxon>
    </lineage>
</organism>
<dbReference type="InterPro" id="IPR007197">
    <property type="entry name" value="rSAM"/>
</dbReference>